<comment type="caution">
    <text evidence="2">The sequence shown here is derived from an EMBL/GenBank/DDBJ whole genome shotgun (WGS) entry which is preliminary data.</text>
</comment>
<keyword evidence="3" id="KW-1185">Reference proteome</keyword>
<sequence>MAAEKRTIGLGMDYSPSSKAAARWAVDNLVKAGDRIILIHVLPKGADASHKELWKSTGSPLVPMLEFMEMNVQVGYGINPDKEELEILQAESKSKKVEILAKVYWGDAREKLCEAVDDLKVDTFVLGCRGLGPLKRALLGSVSNYVVNNATCPVTVVRSPTRPNA</sequence>
<dbReference type="OrthoDB" id="843225at2759"/>
<dbReference type="PANTHER" id="PTHR46100">
    <property type="entry name" value="IMP2'P"/>
    <property type="match status" value="1"/>
</dbReference>
<feature type="domain" description="UspA" evidence="1">
    <location>
        <begin position="6"/>
        <end position="158"/>
    </location>
</feature>
<proteinExistence type="predicted"/>
<evidence type="ECO:0000313" key="3">
    <source>
        <dbReference type="Proteomes" id="UP000729402"/>
    </source>
</evidence>
<protein>
    <recommendedName>
        <fullName evidence="1">UspA domain-containing protein</fullName>
    </recommendedName>
</protein>
<organism evidence="2 3">
    <name type="scientific">Zizania palustris</name>
    <name type="common">Northern wild rice</name>
    <dbReference type="NCBI Taxonomy" id="103762"/>
    <lineage>
        <taxon>Eukaryota</taxon>
        <taxon>Viridiplantae</taxon>
        <taxon>Streptophyta</taxon>
        <taxon>Embryophyta</taxon>
        <taxon>Tracheophyta</taxon>
        <taxon>Spermatophyta</taxon>
        <taxon>Magnoliopsida</taxon>
        <taxon>Liliopsida</taxon>
        <taxon>Poales</taxon>
        <taxon>Poaceae</taxon>
        <taxon>BOP clade</taxon>
        <taxon>Oryzoideae</taxon>
        <taxon>Oryzeae</taxon>
        <taxon>Zizaniinae</taxon>
        <taxon>Zizania</taxon>
    </lineage>
</organism>
<dbReference type="PANTHER" id="PTHR46100:SF1">
    <property type="entry name" value="OS02G0773200 PROTEIN"/>
    <property type="match status" value="1"/>
</dbReference>
<evidence type="ECO:0000259" key="1">
    <source>
        <dbReference type="Pfam" id="PF00582"/>
    </source>
</evidence>
<dbReference type="Pfam" id="PF00582">
    <property type="entry name" value="Usp"/>
    <property type="match status" value="1"/>
</dbReference>
<dbReference type="EMBL" id="JAAALK010000287">
    <property type="protein sequence ID" value="KAG8059295.1"/>
    <property type="molecule type" value="Genomic_DNA"/>
</dbReference>
<dbReference type="AlphaFoldDB" id="A0A8J5VBH9"/>
<dbReference type="Proteomes" id="UP000729402">
    <property type="component" value="Unassembled WGS sequence"/>
</dbReference>
<dbReference type="InterPro" id="IPR006016">
    <property type="entry name" value="UspA"/>
</dbReference>
<dbReference type="CDD" id="cd23659">
    <property type="entry name" value="USP_At3g01520-like"/>
    <property type="match status" value="1"/>
</dbReference>
<reference evidence="2" key="2">
    <citation type="submission" date="2021-02" db="EMBL/GenBank/DDBJ databases">
        <authorList>
            <person name="Kimball J.A."/>
            <person name="Haas M.W."/>
            <person name="Macchietto M."/>
            <person name="Kono T."/>
            <person name="Duquette J."/>
            <person name="Shao M."/>
        </authorList>
    </citation>
    <scope>NUCLEOTIDE SEQUENCE</scope>
    <source>
        <tissue evidence="2">Fresh leaf tissue</tissue>
    </source>
</reference>
<gene>
    <name evidence="2" type="ORF">GUJ93_ZPchr0002g26378</name>
</gene>
<name>A0A8J5VBH9_ZIZPA</name>
<accession>A0A8J5VBH9</accession>
<reference evidence="2" key="1">
    <citation type="journal article" date="2021" name="bioRxiv">
        <title>Whole Genome Assembly and Annotation of Northern Wild Rice, Zizania palustris L., Supports a Whole Genome Duplication in the Zizania Genus.</title>
        <authorList>
            <person name="Haas M."/>
            <person name="Kono T."/>
            <person name="Macchietto M."/>
            <person name="Millas R."/>
            <person name="McGilp L."/>
            <person name="Shao M."/>
            <person name="Duquette J."/>
            <person name="Hirsch C.N."/>
            <person name="Kimball J."/>
        </authorList>
    </citation>
    <scope>NUCLEOTIDE SEQUENCE</scope>
    <source>
        <tissue evidence="2">Fresh leaf tissue</tissue>
    </source>
</reference>
<evidence type="ECO:0000313" key="2">
    <source>
        <dbReference type="EMBL" id="KAG8059295.1"/>
    </source>
</evidence>